<dbReference type="GeneID" id="91092308"/>
<feature type="compositionally biased region" description="Low complexity" evidence="15">
    <location>
        <begin position="33"/>
        <end position="42"/>
    </location>
</feature>
<evidence type="ECO:0000256" key="2">
    <source>
        <dbReference type="ARBA" id="ARBA00004922"/>
    </source>
</evidence>
<dbReference type="CDD" id="cd23284">
    <property type="entry name" value="beta-trefoil_MIR_PMT2-like"/>
    <property type="match status" value="1"/>
</dbReference>
<dbReference type="InterPro" id="IPR032421">
    <property type="entry name" value="PMT_4TMC"/>
</dbReference>
<feature type="compositionally biased region" description="Polar residues" evidence="15">
    <location>
        <begin position="82"/>
        <end position="92"/>
    </location>
</feature>
<feature type="domain" description="MIR" evidence="16">
    <location>
        <begin position="514"/>
        <end position="570"/>
    </location>
</feature>
<keyword evidence="5 14" id="KW-0328">Glycosyltransferase</keyword>
<evidence type="ECO:0000256" key="12">
    <source>
        <dbReference type="ARBA" id="ARBA00045085"/>
    </source>
</evidence>
<feature type="domain" description="MIR" evidence="16">
    <location>
        <begin position="448"/>
        <end position="502"/>
    </location>
</feature>
<feature type="transmembrane region" description="Helical" evidence="14">
    <location>
        <begin position="848"/>
        <end position="864"/>
    </location>
</feature>
<dbReference type="AlphaFoldDB" id="A0AAX4JPK5"/>
<evidence type="ECO:0000256" key="7">
    <source>
        <dbReference type="ARBA" id="ARBA00022692"/>
    </source>
</evidence>
<dbReference type="InterPro" id="IPR016093">
    <property type="entry name" value="MIR_motif"/>
</dbReference>
<comment type="function">
    <text evidence="14">Transfers mannose from Dol-P-mannose to Ser or Thr residues on proteins.</text>
</comment>
<dbReference type="InterPro" id="IPR036300">
    <property type="entry name" value="MIR_dom_sf"/>
</dbReference>
<keyword evidence="18" id="KW-1185">Reference proteome</keyword>
<dbReference type="Proteomes" id="UP001355207">
    <property type="component" value="Chromosome 2"/>
</dbReference>
<evidence type="ECO:0000256" key="14">
    <source>
        <dbReference type="RuleBase" id="RU367007"/>
    </source>
</evidence>
<evidence type="ECO:0000313" key="18">
    <source>
        <dbReference type="Proteomes" id="UP001355207"/>
    </source>
</evidence>
<evidence type="ECO:0000256" key="4">
    <source>
        <dbReference type="ARBA" id="ARBA00012839"/>
    </source>
</evidence>
<keyword evidence="7 14" id="KW-0812">Transmembrane</keyword>
<feature type="transmembrane region" description="Helical" evidence="14">
    <location>
        <begin position="395"/>
        <end position="412"/>
    </location>
</feature>
<dbReference type="SUPFAM" id="SSF82109">
    <property type="entry name" value="MIR domain"/>
    <property type="match status" value="1"/>
</dbReference>
<feature type="transmembrane region" description="Helical" evidence="14">
    <location>
        <begin position="262"/>
        <end position="279"/>
    </location>
</feature>
<evidence type="ECO:0000256" key="1">
    <source>
        <dbReference type="ARBA" id="ARBA00004477"/>
    </source>
</evidence>
<feature type="compositionally biased region" description="Basic and acidic residues" evidence="15">
    <location>
        <begin position="49"/>
        <end position="69"/>
    </location>
</feature>
<evidence type="ECO:0000256" key="15">
    <source>
        <dbReference type="SAM" id="MobiDB-lite"/>
    </source>
</evidence>
<dbReference type="RefSeq" id="XP_066073520.1">
    <property type="nucleotide sequence ID" value="XM_066217423.1"/>
</dbReference>
<feature type="transmembrane region" description="Helical" evidence="14">
    <location>
        <begin position="716"/>
        <end position="736"/>
    </location>
</feature>
<keyword evidence="6 14" id="KW-0808">Transferase</keyword>
<organism evidence="17 18">
    <name type="scientific">Kwoniella dendrophila CBS 6074</name>
    <dbReference type="NCBI Taxonomy" id="1295534"/>
    <lineage>
        <taxon>Eukaryota</taxon>
        <taxon>Fungi</taxon>
        <taxon>Dikarya</taxon>
        <taxon>Basidiomycota</taxon>
        <taxon>Agaricomycotina</taxon>
        <taxon>Tremellomycetes</taxon>
        <taxon>Tremellales</taxon>
        <taxon>Cryptococcaceae</taxon>
        <taxon>Kwoniella</taxon>
    </lineage>
</organism>
<dbReference type="PROSITE" id="PS50919">
    <property type="entry name" value="MIR"/>
    <property type="match status" value="3"/>
</dbReference>
<dbReference type="GO" id="GO:0005789">
    <property type="term" value="C:endoplasmic reticulum membrane"/>
    <property type="evidence" value="ECO:0007669"/>
    <property type="project" value="UniProtKB-SubCell"/>
</dbReference>
<feature type="transmembrane region" description="Helical" evidence="14">
    <location>
        <begin position="291"/>
        <end position="321"/>
    </location>
</feature>
<feature type="region of interest" description="Disordered" evidence="15">
    <location>
        <begin position="1"/>
        <end position="99"/>
    </location>
</feature>
<feature type="compositionally biased region" description="Low complexity" evidence="15">
    <location>
        <begin position="1"/>
        <end position="25"/>
    </location>
</feature>
<keyword evidence="11 14" id="KW-0472">Membrane</keyword>
<evidence type="ECO:0000256" key="13">
    <source>
        <dbReference type="ARBA" id="ARBA00045102"/>
    </source>
</evidence>
<evidence type="ECO:0000256" key="9">
    <source>
        <dbReference type="ARBA" id="ARBA00022824"/>
    </source>
</evidence>
<evidence type="ECO:0000256" key="3">
    <source>
        <dbReference type="ARBA" id="ARBA00007222"/>
    </source>
</evidence>
<evidence type="ECO:0000256" key="8">
    <source>
        <dbReference type="ARBA" id="ARBA00022737"/>
    </source>
</evidence>
<name>A0AAX4JPK5_9TREE</name>
<feature type="compositionally biased region" description="Gly residues" evidence="15">
    <location>
        <begin position="144"/>
        <end position="153"/>
    </location>
</feature>
<keyword evidence="9 14" id="KW-0256">Endoplasmic reticulum</keyword>
<dbReference type="InterPro" id="IPR003342">
    <property type="entry name" value="ArnT-like_N"/>
</dbReference>
<protein>
    <recommendedName>
        <fullName evidence="4 14">Dolichyl-phosphate-mannose--protein mannosyltransferase</fullName>
        <ecNumber evidence="4 14">2.4.1.109</ecNumber>
    </recommendedName>
</protein>
<reference evidence="17 18" key="1">
    <citation type="submission" date="2024-01" db="EMBL/GenBank/DDBJ databases">
        <title>Comparative genomics of Cryptococcus and Kwoniella reveals pathogenesis evolution and contrasting modes of karyotype evolution via chromosome fusion or intercentromeric recombination.</title>
        <authorList>
            <person name="Coelho M.A."/>
            <person name="David-Palma M."/>
            <person name="Shea T."/>
            <person name="Bowers K."/>
            <person name="McGinley-Smith S."/>
            <person name="Mohammad A.W."/>
            <person name="Gnirke A."/>
            <person name="Yurkov A.M."/>
            <person name="Nowrousian M."/>
            <person name="Sun S."/>
            <person name="Cuomo C.A."/>
            <person name="Heitman J."/>
        </authorList>
    </citation>
    <scope>NUCLEOTIDE SEQUENCE [LARGE SCALE GENOMIC DNA]</scope>
    <source>
        <strain evidence="17 18">CBS 6074</strain>
    </source>
</reference>
<evidence type="ECO:0000256" key="6">
    <source>
        <dbReference type="ARBA" id="ARBA00022679"/>
    </source>
</evidence>
<dbReference type="GO" id="GO:0004169">
    <property type="term" value="F:dolichyl-phosphate-mannose-protein mannosyltransferase activity"/>
    <property type="evidence" value="ECO:0007669"/>
    <property type="project" value="UniProtKB-UniRule"/>
</dbReference>
<comment type="subcellular location">
    <subcellularLocation>
        <location evidence="1 14">Endoplasmic reticulum membrane</location>
        <topology evidence="1 14">Multi-pass membrane protein</topology>
    </subcellularLocation>
</comment>
<dbReference type="EC" id="2.4.1.109" evidence="4 14"/>
<feature type="transmembrane region" description="Helical" evidence="14">
    <location>
        <begin position="225"/>
        <end position="242"/>
    </location>
</feature>
<evidence type="ECO:0000313" key="17">
    <source>
        <dbReference type="EMBL" id="WWC86757.1"/>
    </source>
</evidence>
<dbReference type="Gene3D" id="2.80.10.50">
    <property type="match status" value="1"/>
</dbReference>
<feature type="transmembrane region" description="Helical" evidence="14">
    <location>
        <begin position="341"/>
        <end position="374"/>
    </location>
</feature>
<dbReference type="FunFam" id="2.80.10.50:FF:000012">
    <property type="entry name" value="Protein O-mannosyl-transferase 1"/>
    <property type="match status" value="1"/>
</dbReference>
<keyword evidence="10 14" id="KW-1133">Transmembrane helix</keyword>
<comment type="pathway">
    <text evidence="2 14">Protein modification; protein glycosylation.</text>
</comment>
<proteinExistence type="inferred from homology"/>
<accession>A0AAX4JPK5</accession>
<feature type="transmembrane region" description="Helical" evidence="14">
    <location>
        <begin position="785"/>
        <end position="804"/>
    </location>
</feature>
<feature type="domain" description="MIR" evidence="16">
    <location>
        <begin position="580"/>
        <end position="638"/>
    </location>
</feature>
<dbReference type="PANTHER" id="PTHR10050">
    <property type="entry name" value="DOLICHYL-PHOSPHATE-MANNOSE--PROTEIN MANNOSYLTRANSFERASE"/>
    <property type="match status" value="1"/>
</dbReference>
<dbReference type="Pfam" id="PF16192">
    <property type="entry name" value="PMT_4TMC"/>
    <property type="match status" value="1"/>
</dbReference>
<feature type="region of interest" description="Disordered" evidence="15">
    <location>
        <begin position="135"/>
        <end position="155"/>
    </location>
</feature>
<evidence type="ECO:0000259" key="16">
    <source>
        <dbReference type="PROSITE" id="PS50919"/>
    </source>
</evidence>
<dbReference type="SMART" id="SM00472">
    <property type="entry name" value="MIR"/>
    <property type="match status" value="3"/>
</dbReference>
<keyword evidence="8" id="KW-0677">Repeat</keyword>
<feature type="transmembrane region" description="Helical" evidence="14">
    <location>
        <begin position="816"/>
        <end position="833"/>
    </location>
</feature>
<dbReference type="PANTHER" id="PTHR10050:SF46">
    <property type="entry name" value="PROTEIN O-MANNOSYL-TRANSFERASE 2"/>
    <property type="match status" value="1"/>
</dbReference>
<gene>
    <name evidence="17" type="ORF">L201_001636</name>
</gene>
<comment type="catalytic activity">
    <reaction evidence="13 14">
        <text>a di-trans,poly-cis-dolichyl beta-D-mannosyl phosphate + L-seryl-[protein] = 3-O-(alpha-D-mannosyl)-L-seryl-[protein] + a di-trans,poly-cis-dolichyl phosphate + H(+)</text>
        <dbReference type="Rhea" id="RHEA:17377"/>
        <dbReference type="Rhea" id="RHEA-COMP:9863"/>
        <dbReference type="Rhea" id="RHEA-COMP:13546"/>
        <dbReference type="Rhea" id="RHEA-COMP:19498"/>
        <dbReference type="Rhea" id="RHEA-COMP:19501"/>
        <dbReference type="ChEBI" id="CHEBI:15378"/>
        <dbReference type="ChEBI" id="CHEBI:29999"/>
        <dbReference type="ChEBI" id="CHEBI:57683"/>
        <dbReference type="ChEBI" id="CHEBI:58211"/>
        <dbReference type="ChEBI" id="CHEBI:137321"/>
        <dbReference type="EC" id="2.4.1.109"/>
    </reaction>
</comment>
<comment type="catalytic activity">
    <reaction evidence="12 14">
        <text>a di-trans,poly-cis-dolichyl beta-D-mannosyl phosphate + L-threonyl-[protein] = 3-O-(alpha-D-mannosyl)-L-threonyl-[protein] + a di-trans,poly-cis-dolichyl phosphate + H(+)</text>
        <dbReference type="Rhea" id="RHEA:53396"/>
        <dbReference type="Rhea" id="RHEA-COMP:11060"/>
        <dbReference type="Rhea" id="RHEA-COMP:13547"/>
        <dbReference type="Rhea" id="RHEA-COMP:19498"/>
        <dbReference type="Rhea" id="RHEA-COMP:19501"/>
        <dbReference type="ChEBI" id="CHEBI:15378"/>
        <dbReference type="ChEBI" id="CHEBI:30013"/>
        <dbReference type="ChEBI" id="CHEBI:57683"/>
        <dbReference type="ChEBI" id="CHEBI:58211"/>
        <dbReference type="ChEBI" id="CHEBI:137323"/>
        <dbReference type="EC" id="2.4.1.109"/>
    </reaction>
</comment>
<dbReference type="Pfam" id="PF02366">
    <property type="entry name" value="PMT"/>
    <property type="match status" value="1"/>
</dbReference>
<feature type="transmembrane region" description="Helical" evidence="14">
    <location>
        <begin position="757"/>
        <end position="779"/>
    </location>
</feature>
<comment type="similarity">
    <text evidence="3 14">Belongs to the glycosyltransferase 39 family.</text>
</comment>
<evidence type="ECO:0000256" key="5">
    <source>
        <dbReference type="ARBA" id="ARBA00022676"/>
    </source>
</evidence>
<evidence type="ECO:0000256" key="10">
    <source>
        <dbReference type="ARBA" id="ARBA00022989"/>
    </source>
</evidence>
<dbReference type="Pfam" id="PF02815">
    <property type="entry name" value="MIR"/>
    <property type="match status" value="1"/>
</dbReference>
<evidence type="ECO:0000256" key="11">
    <source>
        <dbReference type="ARBA" id="ARBA00023136"/>
    </source>
</evidence>
<sequence length="877" mass="100686">MKRSYSPSTTTSTSSNSNSLSASTTLRRHLHNSSSSSSSSSSQHLNGHIRSDSGDKYDISDPKPWESNRHPRLYGSKRDNSDSSLLVPNSPTGDLPFYSRAHDDMEARRRFPTSEKEVSLAEVNGEKSNLLDLDDQGKWEKGHGAGPGIGGKRGLPPRQRIGGWRGIMVEHEEIIWTAIYTILSMLTRYWRIGAANYVVWDEAHFGKFGTHYINRDFYFDVHPPLGKMLVGLAGLLSGYGGGFEFKSGVEYPADVPYTSMRVILASFGVALVPLAWWTAGEMGWSRFTRHWVTICVLCDIGWLCISRFILLDSMLLFFTFTTTLGLAKFHNQRHDPFGDDWWVWLVFTGWSIGCVCSVKWVGMFITALVGLYTIEDLWDKFGDLSMPIKTYIQHWVARISCLMVLPFIVYASCFKIHFMVLNRSGPGDAQMSSLFQSHLKGNDFAESPLEIAFGSKLTLKNYGYGGGLLHSHVQTYPVGSQQQQVTCYHYKDDNNNWIVTPTWNEDPVDIDGPIRYLKDGDTIRLIHSSTGRNLHSHPVVAPVTKEAYEVAGYGNETIGDENDLWVVEVVDDTASSSKLENRIHALTTRMRFRHQQLNCYLRAANSVLPQWGFKQVEVSCTKENNKKDKHTYWNVESHWNERLPPGNAKLYKSPFWRDFVHLNVAMWTSNNALVPDPDKEDILASKPFDWPFLKLGLRMCGWGDNQIKFYLLGTPIIWYFSTISLSLGLGLLFWYLARQQRQYKDWKSAEEFDHWLYVLKLSFGGWALHFFPFLIMGRVTYLHHYLPTLYFAVLMAGHVLDHLFFSGTRRTQLKKIIWFTVWTGSVILSFWWFKDLALGIHGPVNDHWGWMWRLSWNVSVIYYYRLRVSARRVEADR</sequence>
<dbReference type="InterPro" id="IPR027005">
    <property type="entry name" value="PMT-like"/>
</dbReference>
<dbReference type="EMBL" id="CP144099">
    <property type="protein sequence ID" value="WWC86757.1"/>
    <property type="molecule type" value="Genomic_DNA"/>
</dbReference>